<keyword evidence="4" id="KW-1185">Reference proteome</keyword>
<evidence type="ECO:0000256" key="1">
    <source>
        <dbReference type="SAM" id="Phobius"/>
    </source>
</evidence>
<proteinExistence type="predicted"/>
<name>A0A1D2MEQ1_ORCCI</name>
<evidence type="ECO:0000313" key="3">
    <source>
        <dbReference type="EMBL" id="ODM91364.1"/>
    </source>
</evidence>
<keyword evidence="1" id="KW-0812">Transmembrane</keyword>
<gene>
    <name evidence="3" type="ORF">Ocin01_15316</name>
</gene>
<keyword evidence="2" id="KW-0732">Signal</keyword>
<feature type="signal peptide" evidence="2">
    <location>
        <begin position="1"/>
        <end position="30"/>
    </location>
</feature>
<feature type="transmembrane region" description="Helical" evidence="1">
    <location>
        <begin position="71"/>
        <end position="89"/>
    </location>
</feature>
<feature type="chain" id="PRO_5008903894" evidence="2">
    <location>
        <begin position="31"/>
        <end position="156"/>
    </location>
</feature>
<keyword evidence="1" id="KW-1133">Transmembrane helix</keyword>
<evidence type="ECO:0000313" key="4">
    <source>
        <dbReference type="Proteomes" id="UP000094527"/>
    </source>
</evidence>
<reference evidence="3 4" key="1">
    <citation type="journal article" date="2016" name="Genome Biol. Evol.">
        <title>Gene Family Evolution Reflects Adaptation to Soil Environmental Stressors in the Genome of the Collembolan Orchesella cincta.</title>
        <authorList>
            <person name="Faddeeva-Vakhrusheva A."/>
            <person name="Derks M.F."/>
            <person name="Anvar S.Y."/>
            <person name="Agamennone V."/>
            <person name="Suring W."/>
            <person name="Smit S."/>
            <person name="van Straalen N.M."/>
            <person name="Roelofs D."/>
        </authorList>
    </citation>
    <scope>NUCLEOTIDE SEQUENCE [LARGE SCALE GENOMIC DNA]</scope>
    <source>
        <tissue evidence="3">Mixed pool</tissue>
    </source>
</reference>
<organism evidence="3 4">
    <name type="scientific">Orchesella cincta</name>
    <name type="common">Springtail</name>
    <name type="synonym">Podura cincta</name>
    <dbReference type="NCBI Taxonomy" id="48709"/>
    <lineage>
        <taxon>Eukaryota</taxon>
        <taxon>Metazoa</taxon>
        <taxon>Ecdysozoa</taxon>
        <taxon>Arthropoda</taxon>
        <taxon>Hexapoda</taxon>
        <taxon>Collembola</taxon>
        <taxon>Entomobryomorpha</taxon>
        <taxon>Entomobryoidea</taxon>
        <taxon>Orchesellidae</taxon>
        <taxon>Orchesellinae</taxon>
        <taxon>Orchesella</taxon>
    </lineage>
</organism>
<dbReference type="EMBL" id="LJIJ01001581">
    <property type="protein sequence ID" value="ODM91364.1"/>
    <property type="molecule type" value="Genomic_DNA"/>
</dbReference>
<dbReference type="Proteomes" id="UP000094527">
    <property type="component" value="Unassembled WGS sequence"/>
</dbReference>
<keyword evidence="1" id="KW-0472">Membrane</keyword>
<dbReference type="AlphaFoldDB" id="A0A1D2MEQ1"/>
<sequence>MLSKCFTARLIIIPTISIGIGSQLFLCCQAKEPPDCITHVYNPNTGRMECSGTFLVDTNANSFSDIKAIRLVMIFGFVIFFLVLFYQIITHCCKSFGKFRRREISHNYWAGSGPINSPSAPEILELPSPTYPEPPKYNECVMMSLCNDNDKKGQFS</sequence>
<protein>
    <submittedName>
        <fullName evidence="3">Uncharacterized protein</fullName>
    </submittedName>
</protein>
<evidence type="ECO:0000256" key="2">
    <source>
        <dbReference type="SAM" id="SignalP"/>
    </source>
</evidence>
<comment type="caution">
    <text evidence="3">The sequence shown here is derived from an EMBL/GenBank/DDBJ whole genome shotgun (WGS) entry which is preliminary data.</text>
</comment>
<accession>A0A1D2MEQ1</accession>